<dbReference type="STRING" id="1185767.IIF7_18439"/>
<dbReference type="EMBL" id="ARYN01000022">
    <property type="protein sequence ID" value="ORL43876.1"/>
    <property type="molecule type" value="Genomic_DNA"/>
</dbReference>
<feature type="domain" description="Glycosyl transferase family 28 C-terminal" evidence="1">
    <location>
        <begin position="185"/>
        <end position="264"/>
    </location>
</feature>
<comment type="caution">
    <text evidence="2">The sequence shown here is derived from an EMBL/GenBank/DDBJ whole genome shotgun (WGS) entry which is preliminary data.</text>
</comment>
<evidence type="ECO:0000313" key="2">
    <source>
        <dbReference type="EMBL" id="ORL43876.1"/>
    </source>
</evidence>
<dbReference type="GO" id="GO:0016758">
    <property type="term" value="F:hexosyltransferase activity"/>
    <property type="evidence" value="ECO:0007669"/>
    <property type="project" value="InterPro"/>
</dbReference>
<protein>
    <recommendedName>
        <fullName evidence="1">Glycosyl transferase family 28 C-terminal domain-containing protein</fullName>
    </recommendedName>
</protein>
<organism evidence="2 3">
    <name type="scientific">Zunongwangia atlantica 22II14-10F7</name>
    <dbReference type="NCBI Taxonomy" id="1185767"/>
    <lineage>
        <taxon>Bacteria</taxon>
        <taxon>Pseudomonadati</taxon>
        <taxon>Bacteroidota</taxon>
        <taxon>Flavobacteriia</taxon>
        <taxon>Flavobacteriales</taxon>
        <taxon>Flavobacteriaceae</taxon>
        <taxon>Zunongwangia</taxon>
    </lineage>
</organism>
<dbReference type="SUPFAM" id="SSF53756">
    <property type="entry name" value="UDP-Glycosyltransferase/glycogen phosphorylase"/>
    <property type="match status" value="1"/>
</dbReference>
<dbReference type="Gene3D" id="3.40.50.2000">
    <property type="entry name" value="Glycogen Phosphorylase B"/>
    <property type="match status" value="1"/>
</dbReference>
<reference evidence="2 3" key="1">
    <citation type="submission" date="2013-04" db="EMBL/GenBank/DDBJ databases">
        <title>Zunongwangia sp. 22II14-10F7 Genome Sequencing.</title>
        <authorList>
            <person name="Lai Q."/>
            <person name="Shao Z."/>
        </authorList>
    </citation>
    <scope>NUCLEOTIDE SEQUENCE [LARGE SCALE GENOMIC DNA]</scope>
    <source>
        <strain evidence="2 3">22II14-10F7</strain>
    </source>
</reference>
<dbReference type="Pfam" id="PF04101">
    <property type="entry name" value="Glyco_tran_28_C"/>
    <property type="match status" value="1"/>
</dbReference>
<name>A0A1Y1SYM4_9FLAO</name>
<dbReference type="InterPro" id="IPR007235">
    <property type="entry name" value="Glyco_trans_28_C"/>
</dbReference>
<gene>
    <name evidence="2" type="ORF">IIF7_18439</name>
</gene>
<dbReference type="AlphaFoldDB" id="A0A1Y1SYM4"/>
<dbReference type="RefSeq" id="WP_084843159.1">
    <property type="nucleotide sequence ID" value="NZ_ARYN01000022.1"/>
</dbReference>
<evidence type="ECO:0000259" key="1">
    <source>
        <dbReference type="Pfam" id="PF04101"/>
    </source>
</evidence>
<accession>A0A1Y1SYM4</accession>
<keyword evidence="3" id="KW-1185">Reference proteome</keyword>
<evidence type="ECO:0000313" key="3">
    <source>
        <dbReference type="Proteomes" id="UP000192746"/>
    </source>
</evidence>
<proteinExistence type="predicted"/>
<sequence length="320" mass="36211">MKLAKEDPDGTELPIDSVGFPDYLHYSPVGQHSIQRRSLQLLTGLVNGRCNLFFIDVSVEVAALARASSIPYAYIKLPGLRNDNPHLQALKGSIFNLAYYPEAFEHPSTPKWMKDKTLYLDYFSRFSLDQNNTGNTPTTIRKILVIRGKGEASKLLKSLPDIGKRFEGLEIKALGDFSELETSISGIHFLGYQSKVSAFINEADLVISSAGLNLTSEILYSKKIFCCIPEKRPFHEQEHTASVLYNHRLAYNITDILLLSNEELIQDRETYDHTTSLKKMQLFLSWLETSGFDTKKLVTSFKVIKEKFIKIDKNFATSIS</sequence>
<dbReference type="Proteomes" id="UP000192746">
    <property type="component" value="Unassembled WGS sequence"/>
</dbReference>